<dbReference type="AlphaFoldDB" id="A0A976XIR8"/>
<evidence type="ECO:0000313" key="2">
    <source>
        <dbReference type="Proteomes" id="UP000244811"/>
    </source>
</evidence>
<sequence length="447" mass="51867">MKRDLEYCKNLIRSKLYSYSAKLAYLAADDDWISDKIQHVSELLKRAVELRENLIILIRGQPSSGKTYLVRSSMLNVLSNPRNSDKSNNSARTHFIELCAYDYKDDVKCLRDLLNQLEEIFGINRDPESYMMVSQIQTAILHCLKLLKRNGMYLIIVIDGFEVFTKGKYDCSSTTGSYSRRQGLLYFLSDSMQLKETCFTVIYVTSDLNCLDRLEKRVKSRFVYEPVYCFSDYDVTEYFNDNGESKKILDDCIVKIEKDKMASMALDSICGRDRNMMSIDVGIALLMMKENEFNVKEEGGKKYIHVPVKKKVPEEKFVFEHLNVPEHCIMVSLTRLHIRGVYPQTLNAVIDDLKQMVAQFPKERFALPNPEGLRRTFMELVNSGLVEWVNYTQNNIDNVKVQQSVNDPSGFGMPCRFPKYREYLQVDLKELLPTHLSQWLSMADRTL</sequence>
<dbReference type="GO" id="GO:0005664">
    <property type="term" value="C:nuclear origin of replication recognition complex"/>
    <property type="evidence" value="ECO:0007669"/>
    <property type="project" value="TreeGrafter"/>
</dbReference>
<dbReference type="PANTHER" id="PTHR12087:SF0">
    <property type="entry name" value="ORIGIN RECOGNITION COMPLEX SUBUNIT 4"/>
    <property type="match status" value="1"/>
</dbReference>
<dbReference type="GO" id="GO:0006270">
    <property type="term" value="P:DNA replication initiation"/>
    <property type="evidence" value="ECO:0007669"/>
    <property type="project" value="TreeGrafter"/>
</dbReference>
<proteinExistence type="predicted"/>
<evidence type="ECO:0000313" key="1">
    <source>
        <dbReference type="EMBL" id="UVC49919.1"/>
    </source>
</evidence>
<gene>
    <name evidence="1" type="ORF">MACK_003541</name>
</gene>
<dbReference type="Gene3D" id="3.40.50.300">
    <property type="entry name" value="P-loop containing nucleotide triphosphate hydrolases"/>
    <property type="match status" value="1"/>
</dbReference>
<dbReference type="EMBL" id="CP056071">
    <property type="protein sequence ID" value="UVC49919.1"/>
    <property type="molecule type" value="Genomic_DNA"/>
</dbReference>
<name>A0A976XIR8_THEOR</name>
<dbReference type="PANTHER" id="PTHR12087">
    <property type="entry name" value="ORIGIN RECOGNITION COMPLEX SUBUNIT 4"/>
    <property type="match status" value="1"/>
</dbReference>
<accession>A0A976XIR8</accession>
<organism evidence="1 2">
    <name type="scientific">Theileria orientalis</name>
    <dbReference type="NCBI Taxonomy" id="68886"/>
    <lineage>
        <taxon>Eukaryota</taxon>
        <taxon>Sar</taxon>
        <taxon>Alveolata</taxon>
        <taxon>Apicomplexa</taxon>
        <taxon>Aconoidasida</taxon>
        <taxon>Piroplasmida</taxon>
        <taxon>Theileriidae</taxon>
        <taxon>Theileria</taxon>
    </lineage>
</organism>
<protein>
    <submittedName>
        <fullName evidence="1">Uncharacterized protein</fullName>
    </submittedName>
</protein>
<reference evidence="1" key="1">
    <citation type="submission" date="2022-07" db="EMBL/GenBank/DDBJ databases">
        <title>Evaluation of T. orientalis genome assembly methods using nanopore sequencing and analysis of variation between genomes.</title>
        <authorList>
            <person name="Yam J."/>
            <person name="Micallef M.L."/>
            <person name="Liu M."/>
            <person name="Djordjevic S.P."/>
            <person name="Bogema D.R."/>
            <person name="Jenkins C."/>
        </authorList>
    </citation>
    <scope>NUCLEOTIDE SEQUENCE</scope>
    <source>
        <strain evidence="1">Goon Nure</strain>
    </source>
</reference>
<dbReference type="InterPro" id="IPR027417">
    <property type="entry name" value="P-loop_NTPase"/>
</dbReference>
<dbReference type="Proteomes" id="UP000244811">
    <property type="component" value="Chromosome 2"/>
</dbReference>
<dbReference type="SUPFAM" id="SSF52540">
    <property type="entry name" value="P-loop containing nucleoside triphosphate hydrolases"/>
    <property type="match status" value="1"/>
</dbReference>
<dbReference type="GO" id="GO:0003688">
    <property type="term" value="F:DNA replication origin binding"/>
    <property type="evidence" value="ECO:0007669"/>
    <property type="project" value="TreeGrafter"/>
</dbReference>
<dbReference type="InterPro" id="IPR016527">
    <property type="entry name" value="ORC4"/>
</dbReference>